<sequence length="67" mass="7487">MRSTPGCEWPSCGQELYCCRDLDGDFGTSVKYRNTSSPLKFDLDLCDTHVTAPKILALQNPEVQCEC</sequence>
<reference evidence="1" key="1">
    <citation type="journal article" date="2023" name="G3 (Bethesda)">
        <title>A reference genome for the long-term kleptoplast-retaining sea slug Elysia crispata morphotype clarki.</title>
        <authorList>
            <person name="Eastman K.E."/>
            <person name="Pendleton A.L."/>
            <person name="Shaikh M.A."/>
            <person name="Suttiyut T."/>
            <person name="Ogas R."/>
            <person name="Tomko P."/>
            <person name="Gavelis G."/>
            <person name="Widhalm J.R."/>
            <person name="Wisecaver J.H."/>
        </authorList>
    </citation>
    <scope>NUCLEOTIDE SEQUENCE</scope>
    <source>
        <strain evidence="1">ECLA1</strain>
    </source>
</reference>
<accession>A0AAE0ZUT4</accession>
<evidence type="ECO:0000313" key="1">
    <source>
        <dbReference type="EMBL" id="KAK3774987.1"/>
    </source>
</evidence>
<gene>
    <name evidence="1" type="ORF">RRG08_036281</name>
</gene>
<keyword evidence="2" id="KW-1185">Reference proteome</keyword>
<dbReference type="AlphaFoldDB" id="A0AAE0ZUT4"/>
<dbReference type="EMBL" id="JAWDGP010003366">
    <property type="protein sequence ID" value="KAK3774987.1"/>
    <property type="molecule type" value="Genomic_DNA"/>
</dbReference>
<comment type="caution">
    <text evidence="1">The sequence shown here is derived from an EMBL/GenBank/DDBJ whole genome shotgun (WGS) entry which is preliminary data.</text>
</comment>
<evidence type="ECO:0000313" key="2">
    <source>
        <dbReference type="Proteomes" id="UP001283361"/>
    </source>
</evidence>
<protein>
    <submittedName>
        <fullName evidence="1">Uncharacterized protein</fullName>
    </submittedName>
</protein>
<name>A0AAE0ZUT4_9GAST</name>
<proteinExistence type="predicted"/>
<organism evidence="1 2">
    <name type="scientific">Elysia crispata</name>
    <name type="common">lettuce slug</name>
    <dbReference type="NCBI Taxonomy" id="231223"/>
    <lineage>
        <taxon>Eukaryota</taxon>
        <taxon>Metazoa</taxon>
        <taxon>Spiralia</taxon>
        <taxon>Lophotrochozoa</taxon>
        <taxon>Mollusca</taxon>
        <taxon>Gastropoda</taxon>
        <taxon>Heterobranchia</taxon>
        <taxon>Euthyneura</taxon>
        <taxon>Panpulmonata</taxon>
        <taxon>Sacoglossa</taxon>
        <taxon>Placobranchoidea</taxon>
        <taxon>Plakobranchidae</taxon>
        <taxon>Elysia</taxon>
    </lineage>
</organism>
<dbReference type="Proteomes" id="UP001283361">
    <property type="component" value="Unassembled WGS sequence"/>
</dbReference>